<feature type="region of interest" description="Disordered" evidence="1">
    <location>
        <begin position="28"/>
        <end position="70"/>
    </location>
</feature>
<dbReference type="AlphaFoldDB" id="A0A2T7E3T2"/>
<proteinExistence type="predicted"/>
<protein>
    <submittedName>
        <fullName evidence="2">Uncharacterized protein</fullName>
    </submittedName>
</protein>
<feature type="compositionally biased region" description="Basic and acidic residues" evidence="1">
    <location>
        <begin position="43"/>
        <end position="68"/>
    </location>
</feature>
<evidence type="ECO:0000313" key="3">
    <source>
        <dbReference type="Proteomes" id="UP000244336"/>
    </source>
</evidence>
<sequence length="121" mass="13605">MWSPPAGTEGQVLNSRIILSRLTNQPIIHPSRARQGRAAAAGCRREREREREREGGRERGRERDDRAGPTRRLVGWVDRSAAAAISFLRSRCGEREGERAPSIFPRYLSPARGEEEAAEGR</sequence>
<dbReference type="Gramene" id="PUZ62493">
    <property type="protein sequence ID" value="PUZ62493"/>
    <property type="gene ID" value="GQ55_4G362800"/>
</dbReference>
<keyword evidence="3" id="KW-1185">Reference proteome</keyword>
<organism evidence="2 3">
    <name type="scientific">Panicum hallii var. hallii</name>
    <dbReference type="NCBI Taxonomy" id="1504633"/>
    <lineage>
        <taxon>Eukaryota</taxon>
        <taxon>Viridiplantae</taxon>
        <taxon>Streptophyta</taxon>
        <taxon>Embryophyta</taxon>
        <taxon>Tracheophyta</taxon>
        <taxon>Spermatophyta</taxon>
        <taxon>Magnoliopsida</taxon>
        <taxon>Liliopsida</taxon>
        <taxon>Poales</taxon>
        <taxon>Poaceae</taxon>
        <taxon>PACMAD clade</taxon>
        <taxon>Panicoideae</taxon>
        <taxon>Panicodae</taxon>
        <taxon>Paniceae</taxon>
        <taxon>Panicinae</taxon>
        <taxon>Panicum</taxon>
        <taxon>Panicum sect. Panicum</taxon>
    </lineage>
</organism>
<gene>
    <name evidence="2" type="ORF">GQ55_4G362800</name>
</gene>
<name>A0A2T7E3T2_9POAL</name>
<dbReference type="EMBL" id="CM009752">
    <property type="protein sequence ID" value="PUZ62493.1"/>
    <property type="molecule type" value="Genomic_DNA"/>
</dbReference>
<dbReference type="Proteomes" id="UP000244336">
    <property type="component" value="Chromosome 4"/>
</dbReference>
<evidence type="ECO:0000313" key="2">
    <source>
        <dbReference type="EMBL" id="PUZ62493.1"/>
    </source>
</evidence>
<reference evidence="2 3" key="1">
    <citation type="submission" date="2018-04" db="EMBL/GenBank/DDBJ databases">
        <title>WGS assembly of Panicum hallii var. hallii HAL2.</title>
        <authorList>
            <person name="Lovell J."/>
            <person name="Jenkins J."/>
            <person name="Lowry D."/>
            <person name="Mamidi S."/>
            <person name="Sreedasyam A."/>
            <person name="Weng X."/>
            <person name="Barry K."/>
            <person name="Bonette J."/>
            <person name="Campitelli B."/>
            <person name="Daum C."/>
            <person name="Gordon S."/>
            <person name="Gould B."/>
            <person name="Lipzen A."/>
            <person name="MacQueen A."/>
            <person name="Palacio-Mejia J."/>
            <person name="Plott C."/>
            <person name="Shakirov E."/>
            <person name="Shu S."/>
            <person name="Yoshinaga Y."/>
            <person name="Zane M."/>
            <person name="Rokhsar D."/>
            <person name="Grimwood J."/>
            <person name="Schmutz J."/>
            <person name="Juenger T."/>
        </authorList>
    </citation>
    <scope>NUCLEOTIDE SEQUENCE [LARGE SCALE GENOMIC DNA]</scope>
    <source>
        <strain evidence="3">cv. HAL2</strain>
    </source>
</reference>
<accession>A0A2T7E3T2</accession>
<evidence type="ECO:0000256" key="1">
    <source>
        <dbReference type="SAM" id="MobiDB-lite"/>
    </source>
</evidence>